<dbReference type="GO" id="GO:0016567">
    <property type="term" value="P:protein ubiquitination"/>
    <property type="evidence" value="ECO:0007669"/>
    <property type="project" value="UniProtKB-UniPathway"/>
</dbReference>
<dbReference type="GO" id="GO:0005789">
    <property type="term" value="C:endoplasmic reticulum membrane"/>
    <property type="evidence" value="ECO:0007669"/>
    <property type="project" value="UniProtKB-SubCell"/>
</dbReference>
<dbReference type="PANTHER" id="PTHR22763:SF184">
    <property type="entry name" value="E3 UBIQUITIN-PROTEIN LIGASE SYNOVIOLIN"/>
    <property type="match status" value="1"/>
</dbReference>
<keyword evidence="7 17" id="KW-0812">Transmembrane</keyword>
<keyword evidence="13 17" id="KW-1133">Transmembrane helix</keyword>
<dbReference type="InParanoid" id="F4S3R5"/>
<feature type="region of interest" description="Disordered" evidence="16">
    <location>
        <begin position="431"/>
        <end position="496"/>
    </location>
</feature>
<feature type="compositionally biased region" description="Polar residues" evidence="16">
    <location>
        <begin position="546"/>
        <end position="555"/>
    </location>
</feature>
<dbReference type="PANTHER" id="PTHR22763">
    <property type="entry name" value="RING ZINC FINGER PROTEIN"/>
    <property type="match status" value="1"/>
</dbReference>
<evidence type="ECO:0000256" key="7">
    <source>
        <dbReference type="ARBA" id="ARBA00022692"/>
    </source>
</evidence>
<keyword evidence="8" id="KW-0479">Metal-binding</keyword>
<dbReference type="Pfam" id="PF12678">
    <property type="entry name" value="zf-rbx1"/>
    <property type="match status" value="1"/>
</dbReference>
<feature type="compositionally biased region" description="Basic and acidic residues" evidence="16">
    <location>
        <begin position="785"/>
        <end position="810"/>
    </location>
</feature>
<evidence type="ECO:0000256" key="5">
    <source>
        <dbReference type="ARBA" id="ARBA00012483"/>
    </source>
</evidence>
<evidence type="ECO:0000313" key="19">
    <source>
        <dbReference type="EMBL" id="EGG00751.1"/>
    </source>
</evidence>
<keyword evidence="9 15" id="KW-0863">Zinc-finger</keyword>
<dbReference type="InterPro" id="IPR024766">
    <property type="entry name" value="Znf_RING_H2"/>
</dbReference>
<evidence type="ECO:0000256" key="1">
    <source>
        <dbReference type="ARBA" id="ARBA00000900"/>
    </source>
</evidence>
<feature type="compositionally biased region" description="Polar residues" evidence="16">
    <location>
        <begin position="627"/>
        <end position="636"/>
    </location>
</feature>
<evidence type="ECO:0000256" key="10">
    <source>
        <dbReference type="ARBA" id="ARBA00022786"/>
    </source>
</evidence>
<keyword evidence="12" id="KW-0862">Zinc</keyword>
<feature type="compositionally biased region" description="Low complexity" evidence="16">
    <location>
        <begin position="485"/>
        <end position="494"/>
    </location>
</feature>
<dbReference type="EC" id="2.3.2.27" evidence="5"/>
<comment type="subcellular location">
    <subcellularLocation>
        <location evidence="2">Endoplasmic reticulum membrane</location>
        <topology evidence="2">Multi-pass membrane protein</topology>
    </subcellularLocation>
</comment>
<evidence type="ECO:0000256" key="12">
    <source>
        <dbReference type="ARBA" id="ARBA00022833"/>
    </source>
</evidence>
<keyword evidence="20" id="KW-1185">Reference proteome</keyword>
<dbReference type="Proteomes" id="UP000001072">
    <property type="component" value="Unassembled WGS sequence"/>
</dbReference>
<dbReference type="SUPFAM" id="SSF57850">
    <property type="entry name" value="RING/U-box"/>
    <property type="match status" value="1"/>
</dbReference>
<dbReference type="SMART" id="SM00184">
    <property type="entry name" value="RING"/>
    <property type="match status" value="1"/>
</dbReference>
<keyword evidence="10" id="KW-0833">Ubl conjugation pathway</keyword>
<feature type="compositionally biased region" description="Polar residues" evidence="16">
    <location>
        <begin position="570"/>
        <end position="595"/>
    </location>
</feature>
<dbReference type="eggNOG" id="KOG0802">
    <property type="taxonomic scope" value="Eukaryota"/>
</dbReference>
<comment type="catalytic activity">
    <reaction evidence="1">
        <text>S-ubiquitinyl-[E2 ubiquitin-conjugating enzyme]-L-cysteine + [acceptor protein]-L-lysine = [E2 ubiquitin-conjugating enzyme]-L-cysteine + N(6)-ubiquitinyl-[acceptor protein]-L-lysine.</text>
        <dbReference type="EC" id="2.3.2.27"/>
    </reaction>
</comment>
<feature type="transmembrane region" description="Helical" evidence="17">
    <location>
        <begin position="100"/>
        <end position="119"/>
    </location>
</feature>
<dbReference type="AlphaFoldDB" id="F4S3R5"/>
<evidence type="ECO:0000256" key="16">
    <source>
        <dbReference type="SAM" id="MobiDB-lite"/>
    </source>
</evidence>
<evidence type="ECO:0000256" key="4">
    <source>
        <dbReference type="ARBA" id="ARBA00010089"/>
    </source>
</evidence>
<evidence type="ECO:0000256" key="15">
    <source>
        <dbReference type="PROSITE-ProRule" id="PRU00175"/>
    </source>
</evidence>
<dbReference type="HOGENOM" id="CLU_009169_2_0_1"/>
<sequence>MRLAVYGAASTLFATSAILSAFRQRSNFYSASVYLSKSNACMMILCNFGIFCTVILSKVLQSIFFGNLRSIEIGRLHDRLWFTVTETLLALAMFRDEFDTTFVVLFISLIFVKCFHWLASDRVEWMDQSPTPPGRLFHARMISVLSLIWITDLLLIAYATESILSEGASVILMFEMEYIIMSVTCLSIIAKYLINSYGQYRAQEHWEEKSTYVFYIELGTDFLKLLTYIGFLSLTLTFYGLPINVIRDVYYTARSFITKCNNLMRFRQATRNMNERYPNATQEEMDALIDKTCIICREDMEFRADAARPANEAQNAGAGGGPNDTPKKLPCGHVFHFHCLRSWLERQQTCPTCRRPVLQSQPIAPPVHAAAPQLPAAGAFGQPQVPPAQGGLPQPLGTGTGPRPGHLVSRQEAANRAREIQQRIQAMRPPMQQNQLAGSSGPLPPNPLLSFEIPNPPNTLPRRAVPPASEPPVVLPSTPQPSLPSQPSTYSTSSFGEYPYHMSAPTLGRKTPLTDYEKKKLADKSGAAEVARRQEILLNQPLQYHQQMQPRNESLPSAPISPVVNPLHEQQPSLVQSNSLSSAQVPRSTGYQYPYQSGPVPPESANTMRPSPPISPVDSLGDGDISSLPTEQADSQAPTNNTPRAATALGIPVSNPFSTSSLNLPNSFDPLLPRSTSSSTSTSTSEYKARKGLETKMLDQELPCLIPLFDTETYKVPESLKLGNLNQLISSEGLKIDPSSIVLPTRKFQLEENSDFVKDGLRDQLRLMIEIQEIMNGCSKRLKRALGEDEKDEGQNEKKGKGKEKETEEQ</sequence>
<feature type="transmembrane region" description="Helical" evidence="17">
    <location>
        <begin position="171"/>
        <end position="194"/>
    </location>
</feature>
<dbReference type="CDD" id="cd16479">
    <property type="entry name" value="RING-H2_synoviolin"/>
    <property type="match status" value="1"/>
</dbReference>
<evidence type="ECO:0000256" key="6">
    <source>
        <dbReference type="ARBA" id="ARBA00022679"/>
    </source>
</evidence>
<comment type="pathway">
    <text evidence="3">Protein modification; protein ubiquitination.</text>
</comment>
<dbReference type="UniPathway" id="UPA00143"/>
<feature type="compositionally biased region" description="Low complexity" evidence="16">
    <location>
        <begin position="675"/>
        <end position="685"/>
    </location>
</feature>
<dbReference type="InterPro" id="IPR058051">
    <property type="entry name" value="Znf_RING_synoviolin"/>
</dbReference>
<evidence type="ECO:0000256" key="8">
    <source>
        <dbReference type="ARBA" id="ARBA00022723"/>
    </source>
</evidence>
<evidence type="ECO:0000256" key="3">
    <source>
        <dbReference type="ARBA" id="ARBA00004906"/>
    </source>
</evidence>
<dbReference type="EMBL" id="GL883144">
    <property type="protein sequence ID" value="EGG00751.1"/>
    <property type="molecule type" value="Genomic_DNA"/>
</dbReference>
<feature type="transmembrane region" description="Helical" evidence="17">
    <location>
        <begin position="139"/>
        <end position="159"/>
    </location>
</feature>
<dbReference type="InterPro" id="IPR050731">
    <property type="entry name" value="HRD1_E3_ubiq-ligases"/>
</dbReference>
<reference evidence="20" key="1">
    <citation type="journal article" date="2011" name="Proc. Natl. Acad. Sci. U.S.A.">
        <title>Obligate biotrophy features unraveled by the genomic analysis of rust fungi.</title>
        <authorList>
            <person name="Duplessis S."/>
            <person name="Cuomo C.A."/>
            <person name="Lin Y.-C."/>
            <person name="Aerts A."/>
            <person name="Tisserant E."/>
            <person name="Veneault-Fourrey C."/>
            <person name="Joly D.L."/>
            <person name="Hacquard S."/>
            <person name="Amselem J."/>
            <person name="Cantarel B.L."/>
            <person name="Chiu R."/>
            <person name="Coutinho P.M."/>
            <person name="Feau N."/>
            <person name="Field M."/>
            <person name="Frey P."/>
            <person name="Gelhaye E."/>
            <person name="Goldberg J."/>
            <person name="Grabherr M.G."/>
            <person name="Kodira C.D."/>
            <person name="Kohler A."/>
            <person name="Kuees U."/>
            <person name="Lindquist E.A."/>
            <person name="Lucas S.M."/>
            <person name="Mago R."/>
            <person name="Mauceli E."/>
            <person name="Morin E."/>
            <person name="Murat C."/>
            <person name="Pangilinan J.L."/>
            <person name="Park R."/>
            <person name="Pearson M."/>
            <person name="Quesneville H."/>
            <person name="Rouhier N."/>
            <person name="Sakthikumar S."/>
            <person name="Salamov A.A."/>
            <person name="Schmutz J."/>
            <person name="Selles B."/>
            <person name="Shapiro H."/>
            <person name="Tanguay P."/>
            <person name="Tuskan G.A."/>
            <person name="Henrissat B."/>
            <person name="Van de Peer Y."/>
            <person name="Rouze P."/>
            <person name="Ellis J.G."/>
            <person name="Dodds P.N."/>
            <person name="Schein J.E."/>
            <person name="Zhong S."/>
            <person name="Hamelin R.C."/>
            <person name="Grigoriev I.V."/>
            <person name="Szabo L.J."/>
            <person name="Martin F."/>
        </authorList>
    </citation>
    <scope>NUCLEOTIDE SEQUENCE [LARGE SCALE GENOMIC DNA]</scope>
    <source>
        <strain evidence="20">98AG31 / pathotype 3-4-7</strain>
    </source>
</reference>
<feature type="region of interest" description="Disordered" evidence="16">
    <location>
        <begin position="383"/>
        <end position="417"/>
    </location>
</feature>
<dbReference type="GO" id="GO:0061630">
    <property type="term" value="F:ubiquitin protein ligase activity"/>
    <property type="evidence" value="ECO:0007669"/>
    <property type="project" value="UniProtKB-EC"/>
</dbReference>
<dbReference type="KEGG" id="mlr:MELLADRAFT_93052"/>
<gene>
    <name evidence="19" type="ORF">MELLADRAFT_93052</name>
</gene>
<feature type="domain" description="RING-type" evidence="18">
    <location>
        <begin position="293"/>
        <end position="354"/>
    </location>
</feature>
<organism evidence="20">
    <name type="scientific">Melampsora larici-populina (strain 98AG31 / pathotype 3-4-7)</name>
    <name type="common">Poplar leaf rust fungus</name>
    <dbReference type="NCBI Taxonomy" id="747676"/>
    <lineage>
        <taxon>Eukaryota</taxon>
        <taxon>Fungi</taxon>
        <taxon>Dikarya</taxon>
        <taxon>Basidiomycota</taxon>
        <taxon>Pucciniomycotina</taxon>
        <taxon>Pucciniomycetes</taxon>
        <taxon>Pucciniales</taxon>
        <taxon>Melampsoraceae</taxon>
        <taxon>Melampsora</taxon>
    </lineage>
</organism>
<feature type="transmembrane region" description="Helical" evidence="17">
    <location>
        <begin position="222"/>
        <end position="241"/>
    </location>
</feature>
<evidence type="ECO:0000256" key="13">
    <source>
        <dbReference type="ARBA" id="ARBA00022989"/>
    </source>
</evidence>
<feature type="region of interest" description="Disordered" evidence="16">
    <location>
        <begin position="784"/>
        <end position="810"/>
    </location>
</feature>
<feature type="region of interest" description="Disordered" evidence="16">
    <location>
        <begin position="570"/>
        <end position="651"/>
    </location>
</feature>
<evidence type="ECO:0000256" key="2">
    <source>
        <dbReference type="ARBA" id="ARBA00004477"/>
    </source>
</evidence>
<dbReference type="PROSITE" id="PS50089">
    <property type="entry name" value="ZF_RING_2"/>
    <property type="match status" value="1"/>
</dbReference>
<keyword evidence="14 17" id="KW-0472">Membrane</keyword>
<keyword evidence="11" id="KW-0256">Endoplasmic reticulum</keyword>
<evidence type="ECO:0000256" key="9">
    <source>
        <dbReference type="ARBA" id="ARBA00022771"/>
    </source>
</evidence>
<dbReference type="Gene3D" id="3.30.40.10">
    <property type="entry name" value="Zinc/RING finger domain, C3HC4 (zinc finger)"/>
    <property type="match status" value="1"/>
</dbReference>
<dbReference type="GO" id="GO:0036503">
    <property type="term" value="P:ERAD pathway"/>
    <property type="evidence" value="ECO:0007669"/>
    <property type="project" value="TreeGrafter"/>
</dbReference>
<dbReference type="GO" id="GO:0043161">
    <property type="term" value="P:proteasome-mediated ubiquitin-dependent protein catabolic process"/>
    <property type="evidence" value="ECO:0007669"/>
    <property type="project" value="TreeGrafter"/>
</dbReference>
<name>F4S3R5_MELLP</name>
<dbReference type="RefSeq" id="XP_007416022.1">
    <property type="nucleotide sequence ID" value="XM_007415960.1"/>
</dbReference>
<evidence type="ECO:0000259" key="18">
    <source>
        <dbReference type="PROSITE" id="PS50089"/>
    </source>
</evidence>
<evidence type="ECO:0000256" key="17">
    <source>
        <dbReference type="SAM" id="Phobius"/>
    </source>
</evidence>
<evidence type="ECO:0000256" key="11">
    <source>
        <dbReference type="ARBA" id="ARBA00022824"/>
    </source>
</evidence>
<comment type="similarity">
    <text evidence="4">Belongs to the HRD1 family.</text>
</comment>
<evidence type="ECO:0000256" key="14">
    <source>
        <dbReference type="ARBA" id="ARBA00023136"/>
    </source>
</evidence>
<feature type="compositionally biased region" description="Pro residues" evidence="16">
    <location>
        <begin position="468"/>
        <end position="484"/>
    </location>
</feature>
<dbReference type="STRING" id="747676.F4S3R5"/>
<feature type="compositionally biased region" description="Low complexity" evidence="16">
    <location>
        <begin position="383"/>
        <end position="405"/>
    </location>
</feature>
<dbReference type="InterPro" id="IPR057992">
    <property type="entry name" value="TPR_SYVN1_N"/>
</dbReference>
<protein>
    <recommendedName>
        <fullName evidence="5">RING-type E3 ubiquitin transferase</fullName>
        <ecNumber evidence="5">2.3.2.27</ecNumber>
    </recommendedName>
</protein>
<dbReference type="InterPro" id="IPR001841">
    <property type="entry name" value="Znf_RING"/>
</dbReference>
<dbReference type="GeneID" id="18936451"/>
<feature type="region of interest" description="Disordered" evidence="16">
    <location>
        <begin position="546"/>
        <end position="565"/>
    </location>
</feature>
<feature type="region of interest" description="Disordered" evidence="16">
    <location>
        <begin position="668"/>
        <end position="688"/>
    </location>
</feature>
<dbReference type="InterPro" id="IPR013083">
    <property type="entry name" value="Znf_RING/FYVE/PHD"/>
</dbReference>
<dbReference type="Pfam" id="PF25563">
    <property type="entry name" value="TPR_SYVN1_N"/>
    <property type="match status" value="1"/>
</dbReference>
<proteinExistence type="inferred from homology"/>
<evidence type="ECO:0000313" key="20">
    <source>
        <dbReference type="Proteomes" id="UP000001072"/>
    </source>
</evidence>
<dbReference type="OrthoDB" id="7759664at2759"/>
<dbReference type="GO" id="GO:0008270">
    <property type="term" value="F:zinc ion binding"/>
    <property type="evidence" value="ECO:0007669"/>
    <property type="project" value="UniProtKB-KW"/>
</dbReference>
<feature type="compositionally biased region" description="Low complexity" evidence="16">
    <location>
        <begin position="637"/>
        <end position="648"/>
    </location>
</feature>
<dbReference type="VEuPathDB" id="FungiDB:MELLADRAFT_93052"/>
<keyword evidence="6" id="KW-0808">Transferase</keyword>
<feature type="transmembrane region" description="Helical" evidence="17">
    <location>
        <begin position="37"/>
        <end position="56"/>
    </location>
</feature>
<accession>F4S3R5</accession>